<dbReference type="SUPFAM" id="SSF69118">
    <property type="entry name" value="AhpD-like"/>
    <property type="match status" value="1"/>
</dbReference>
<dbReference type="Proteomes" id="UP001595621">
    <property type="component" value="Unassembled WGS sequence"/>
</dbReference>
<evidence type="ECO:0000313" key="2">
    <source>
        <dbReference type="EMBL" id="MFC3138938.1"/>
    </source>
</evidence>
<protein>
    <submittedName>
        <fullName evidence="2">Carboxymuconolactone decarboxylase family protein</fullName>
    </submittedName>
</protein>
<keyword evidence="3" id="KW-1185">Reference proteome</keyword>
<dbReference type="EMBL" id="JBHRTD010000015">
    <property type="protein sequence ID" value="MFC3138938.1"/>
    <property type="molecule type" value="Genomic_DNA"/>
</dbReference>
<proteinExistence type="predicted"/>
<dbReference type="InterPro" id="IPR004675">
    <property type="entry name" value="AhpD_core"/>
</dbReference>
<reference evidence="3" key="1">
    <citation type="journal article" date="2019" name="Int. J. Syst. Evol. Microbiol.">
        <title>The Global Catalogue of Microorganisms (GCM) 10K type strain sequencing project: providing services to taxonomists for standard genome sequencing and annotation.</title>
        <authorList>
            <consortium name="The Broad Institute Genomics Platform"/>
            <consortium name="The Broad Institute Genome Sequencing Center for Infectious Disease"/>
            <person name="Wu L."/>
            <person name="Ma J."/>
        </authorList>
    </citation>
    <scope>NUCLEOTIDE SEQUENCE [LARGE SCALE GENOMIC DNA]</scope>
    <source>
        <strain evidence="3">KCTC 52277</strain>
    </source>
</reference>
<name>A0ABV7GEX5_9GAMM</name>
<dbReference type="InterPro" id="IPR029032">
    <property type="entry name" value="AhpD-like"/>
</dbReference>
<dbReference type="RefSeq" id="WP_248936952.1">
    <property type="nucleotide sequence ID" value="NZ_JAKILF010000006.1"/>
</dbReference>
<comment type="caution">
    <text evidence="2">The sequence shown here is derived from an EMBL/GenBank/DDBJ whole genome shotgun (WGS) entry which is preliminary data.</text>
</comment>
<dbReference type="Pfam" id="PF02627">
    <property type="entry name" value="CMD"/>
    <property type="match status" value="1"/>
</dbReference>
<evidence type="ECO:0000259" key="1">
    <source>
        <dbReference type="Pfam" id="PF02627"/>
    </source>
</evidence>
<accession>A0ABV7GEX5</accession>
<dbReference type="InterPro" id="IPR003779">
    <property type="entry name" value="CMD-like"/>
</dbReference>
<dbReference type="NCBIfam" id="TIGR00778">
    <property type="entry name" value="ahpD_dom"/>
    <property type="match status" value="1"/>
</dbReference>
<evidence type="ECO:0000313" key="3">
    <source>
        <dbReference type="Proteomes" id="UP001595621"/>
    </source>
</evidence>
<dbReference type="Gene3D" id="1.20.1290.10">
    <property type="entry name" value="AhpD-like"/>
    <property type="match status" value="1"/>
</dbReference>
<sequence>MSKRINIAEVQGEAINAMMGLEKYLSSCKLTDSMKDLIKLRASVINKCAYCIEMHTKEALKHGEDAQRLFALAAWQESPLFTDTERAVLALVDEVTLISVAGVSDAVYQAVLQHLGEQSVAEVIMQTVTINGWNRIALSTRMVH</sequence>
<gene>
    <name evidence="2" type="ORF">ACFOE0_12195</name>
</gene>
<dbReference type="PANTHER" id="PTHR34846">
    <property type="entry name" value="4-CARBOXYMUCONOLACTONE DECARBOXYLASE FAMILY PROTEIN (AFU_ORTHOLOGUE AFUA_6G11590)"/>
    <property type="match status" value="1"/>
</dbReference>
<dbReference type="PANTHER" id="PTHR34846:SF10">
    <property type="entry name" value="CYTOPLASMIC PROTEIN"/>
    <property type="match status" value="1"/>
</dbReference>
<organism evidence="2 3">
    <name type="scientific">Shewanella submarina</name>
    <dbReference type="NCBI Taxonomy" id="2016376"/>
    <lineage>
        <taxon>Bacteria</taxon>
        <taxon>Pseudomonadati</taxon>
        <taxon>Pseudomonadota</taxon>
        <taxon>Gammaproteobacteria</taxon>
        <taxon>Alteromonadales</taxon>
        <taxon>Shewanellaceae</taxon>
        <taxon>Shewanella</taxon>
    </lineage>
</organism>
<feature type="domain" description="Carboxymuconolactone decarboxylase-like" evidence="1">
    <location>
        <begin position="14"/>
        <end position="94"/>
    </location>
</feature>